<evidence type="ECO:0000313" key="1">
    <source>
        <dbReference type="EMBL" id="JAD60848.1"/>
    </source>
</evidence>
<sequence length="18" mass="2122">MKKQEDWGGTTDRGRPEM</sequence>
<reference evidence="1" key="1">
    <citation type="submission" date="2014-09" db="EMBL/GenBank/DDBJ databases">
        <authorList>
            <person name="Magalhaes I.L.F."/>
            <person name="Oliveira U."/>
            <person name="Santos F.R."/>
            <person name="Vidigal T.H.D.A."/>
            <person name="Brescovit A.D."/>
            <person name="Santos A.J."/>
        </authorList>
    </citation>
    <scope>NUCLEOTIDE SEQUENCE</scope>
    <source>
        <tissue evidence="1">Shoot tissue taken approximately 20 cm above the soil surface</tissue>
    </source>
</reference>
<protein>
    <submittedName>
        <fullName evidence="1">Uncharacterized protein</fullName>
    </submittedName>
</protein>
<reference evidence="1" key="2">
    <citation type="journal article" date="2015" name="Data Brief">
        <title>Shoot transcriptome of the giant reed, Arundo donax.</title>
        <authorList>
            <person name="Barrero R.A."/>
            <person name="Guerrero F.D."/>
            <person name="Moolhuijzen P."/>
            <person name="Goolsby J.A."/>
            <person name="Tidwell J."/>
            <person name="Bellgard S.E."/>
            <person name="Bellgard M.I."/>
        </authorList>
    </citation>
    <scope>NUCLEOTIDE SEQUENCE</scope>
    <source>
        <tissue evidence="1">Shoot tissue taken approximately 20 cm above the soil surface</tissue>
    </source>
</reference>
<proteinExistence type="predicted"/>
<dbReference type="EMBL" id="GBRH01237047">
    <property type="protein sequence ID" value="JAD60848.1"/>
    <property type="molecule type" value="Transcribed_RNA"/>
</dbReference>
<dbReference type="AlphaFoldDB" id="A0A0A9BFA9"/>
<accession>A0A0A9BFA9</accession>
<name>A0A0A9BFA9_ARUDO</name>
<organism evidence="1">
    <name type="scientific">Arundo donax</name>
    <name type="common">Giant reed</name>
    <name type="synonym">Donax arundinaceus</name>
    <dbReference type="NCBI Taxonomy" id="35708"/>
    <lineage>
        <taxon>Eukaryota</taxon>
        <taxon>Viridiplantae</taxon>
        <taxon>Streptophyta</taxon>
        <taxon>Embryophyta</taxon>
        <taxon>Tracheophyta</taxon>
        <taxon>Spermatophyta</taxon>
        <taxon>Magnoliopsida</taxon>
        <taxon>Liliopsida</taxon>
        <taxon>Poales</taxon>
        <taxon>Poaceae</taxon>
        <taxon>PACMAD clade</taxon>
        <taxon>Arundinoideae</taxon>
        <taxon>Arundineae</taxon>
        <taxon>Arundo</taxon>
    </lineage>
</organism>